<dbReference type="GO" id="GO:0043737">
    <property type="term" value="F:deoxyribonuclease V activity"/>
    <property type="evidence" value="ECO:0007669"/>
    <property type="project" value="TreeGrafter"/>
</dbReference>
<evidence type="ECO:0000256" key="2">
    <source>
        <dbReference type="ARBA" id="ARBA00022490"/>
    </source>
</evidence>
<comment type="subcellular location">
    <subcellularLocation>
        <location evidence="1">Cytoplasm</location>
    </subcellularLocation>
</comment>
<protein>
    <recommendedName>
        <fullName evidence="7">Endonuclease V</fullName>
    </recommendedName>
</protein>
<name>X1SQN3_9ZZZZ</name>
<dbReference type="Gene3D" id="3.30.2170.10">
    <property type="entry name" value="archaeoglobus fulgidus dsm 4304 superfamily"/>
    <property type="match status" value="1"/>
</dbReference>
<dbReference type="InterPro" id="IPR007581">
    <property type="entry name" value="Endonuclease-V"/>
</dbReference>
<dbReference type="Pfam" id="PF04493">
    <property type="entry name" value="Endonuclease_5"/>
    <property type="match status" value="1"/>
</dbReference>
<comment type="caution">
    <text evidence="6">The sequence shown here is derived from an EMBL/GenBank/DDBJ whole genome shotgun (WGS) entry which is preliminary data.</text>
</comment>
<evidence type="ECO:0000256" key="1">
    <source>
        <dbReference type="ARBA" id="ARBA00004496"/>
    </source>
</evidence>
<dbReference type="GO" id="GO:0016891">
    <property type="term" value="F:RNA endonuclease activity producing 5'-phosphomonoesters, hydrolytic mechanism"/>
    <property type="evidence" value="ECO:0007669"/>
    <property type="project" value="TreeGrafter"/>
</dbReference>
<reference evidence="6" key="1">
    <citation type="journal article" date="2014" name="Front. Microbiol.">
        <title>High frequency of phylogenetically diverse reductive dehalogenase-homologous genes in deep subseafloor sedimentary metagenomes.</title>
        <authorList>
            <person name="Kawai M."/>
            <person name="Futagami T."/>
            <person name="Toyoda A."/>
            <person name="Takaki Y."/>
            <person name="Nishi S."/>
            <person name="Hori S."/>
            <person name="Arai W."/>
            <person name="Tsubouchi T."/>
            <person name="Morono Y."/>
            <person name="Uchiyama I."/>
            <person name="Ito T."/>
            <person name="Fujiyama A."/>
            <person name="Inagaki F."/>
            <person name="Takami H."/>
        </authorList>
    </citation>
    <scope>NUCLEOTIDE SEQUENCE</scope>
    <source>
        <strain evidence="6">Expedition CK06-06</strain>
    </source>
</reference>
<evidence type="ECO:0000256" key="4">
    <source>
        <dbReference type="ARBA" id="ARBA00022759"/>
    </source>
</evidence>
<evidence type="ECO:0000313" key="6">
    <source>
        <dbReference type="EMBL" id="GAI95248.1"/>
    </source>
</evidence>
<dbReference type="PANTHER" id="PTHR28511:SF1">
    <property type="entry name" value="ENDONUCLEASE V"/>
    <property type="match status" value="1"/>
</dbReference>
<dbReference type="AlphaFoldDB" id="X1SQN3"/>
<dbReference type="GO" id="GO:0003727">
    <property type="term" value="F:single-stranded RNA binding"/>
    <property type="evidence" value="ECO:0007669"/>
    <property type="project" value="TreeGrafter"/>
</dbReference>
<gene>
    <name evidence="6" type="ORF">S12H4_33038</name>
</gene>
<keyword evidence="3" id="KW-0540">Nuclease</keyword>
<dbReference type="GO" id="GO:0005737">
    <property type="term" value="C:cytoplasm"/>
    <property type="evidence" value="ECO:0007669"/>
    <property type="project" value="UniProtKB-SubCell"/>
</dbReference>
<accession>X1SQN3</accession>
<evidence type="ECO:0000256" key="5">
    <source>
        <dbReference type="ARBA" id="ARBA00022801"/>
    </source>
</evidence>
<evidence type="ECO:0008006" key="7">
    <source>
        <dbReference type="Google" id="ProtNLM"/>
    </source>
</evidence>
<dbReference type="GO" id="GO:0006281">
    <property type="term" value="P:DNA repair"/>
    <property type="evidence" value="ECO:0007669"/>
    <property type="project" value="InterPro"/>
</dbReference>
<keyword evidence="4" id="KW-0255">Endonuclease</keyword>
<keyword evidence="2" id="KW-0963">Cytoplasm</keyword>
<dbReference type="EMBL" id="BARW01019432">
    <property type="protein sequence ID" value="GAI95248.1"/>
    <property type="molecule type" value="Genomic_DNA"/>
</dbReference>
<proteinExistence type="predicted"/>
<dbReference type="PANTHER" id="PTHR28511">
    <property type="entry name" value="ENDONUCLEASE V"/>
    <property type="match status" value="1"/>
</dbReference>
<sequence length="99" mass="11109">MKIKSLHSWDVSNEEAINIQHTLRENLILHDEGISDKISIIAGADISYSKGDNLFFAAVVLLEFPSMEVIEETSFTERVNFPYIPGLLTFREGPSLLNA</sequence>
<organism evidence="6">
    <name type="scientific">marine sediment metagenome</name>
    <dbReference type="NCBI Taxonomy" id="412755"/>
    <lineage>
        <taxon>unclassified sequences</taxon>
        <taxon>metagenomes</taxon>
        <taxon>ecological metagenomes</taxon>
    </lineage>
</organism>
<feature type="non-terminal residue" evidence="6">
    <location>
        <position position="99"/>
    </location>
</feature>
<keyword evidence="5" id="KW-0378">Hydrolase</keyword>
<evidence type="ECO:0000256" key="3">
    <source>
        <dbReference type="ARBA" id="ARBA00022722"/>
    </source>
</evidence>